<reference evidence="1" key="1">
    <citation type="journal article" date="2021" name="Genome Biol. Evol.">
        <title>A High-Quality Reference Genome for a Parasitic Bivalve with Doubly Uniparental Inheritance (Bivalvia: Unionida).</title>
        <authorList>
            <person name="Smith C.H."/>
        </authorList>
    </citation>
    <scope>NUCLEOTIDE SEQUENCE</scope>
    <source>
        <strain evidence="1">CHS0354</strain>
    </source>
</reference>
<name>A0AAE0TJ30_9BIVA</name>
<sequence length="105" mass="12086">NVNLCRANLAVIITIWGTKNADESVAFIKDYVDINTVSEVKISRHELRGDLIMNRNRIQLVEEPIDDEKKSTHNKDKKFRDIKVVSGNVKLTNKYINISPDKYTL</sequence>
<dbReference type="EMBL" id="JAEAOA010001788">
    <property type="protein sequence ID" value="KAK3611331.1"/>
    <property type="molecule type" value="Genomic_DNA"/>
</dbReference>
<reference evidence="1" key="3">
    <citation type="submission" date="2023-05" db="EMBL/GenBank/DDBJ databases">
        <authorList>
            <person name="Smith C.H."/>
        </authorList>
    </citation>
    <scope>NUCLEOTIDE SEQUENCE</scope>
    <source>
        <strain evidence="1">CHS0354</strain>
        <tissue evidence="1">Mantle</tissue>
    </source>
</reference>
<evidence type="ECO:0000313" key="1">
    <source>
        <dbReference type="EMBL" id="KAK3611331.1"/>
    </source>
</evidence>
<protein>
    <submittedName>
        <fullName evidence="1">Uncharacterized protein</fullName>
    </submittedName>
</protein>
<dbReference type="Proteomes" id="UP001195483">
    <property type="component" value="Unassembled WGS sequence"/>
</dbReference>
<organism evidence="1 2">
    <name type="scientific">Potamilus streckersoni</name>
    <dbReference type="NCBI Taxonomy" id="2493646"/>
    <lineage>
        <taxon>Eukaryota</taxon>
        <taxon>Metazoa</taxon>
        <taxon>Spiralia</taxon>
        <taxon>Lophotrochozoa</taxon>
        <taxon>Mollusca</taxon>
        <taxon>Bivalvia</taxon>
        <taxon>Autobranchia</taxon>
        <taxon>Heteroconchia</taxon>
        <taxon>Palaeoheterodonta</taxon>
        <taxon>Unionida</taxon>
        <taxon>Unionoidea</taxon>
        <taxon>Unionidae</taxon>
        <taxon>Ambleminae</taxon>
        <taxon>Lampsilini</taxon>
        <taxon>Potamilus</taxon>
    </lineage>
</organism>
<feature type="non-terminal residue" evidence="1">
    <location>
        <position position="1"/>
    </location>
</feature>
<keyword evidence="2" id="KW-1185">Reference proteome</keyword>
<accession>A0AAE0TJ30</accession>
<comment type="caution">
    <text evidence="1">The sequence shown here is derived from an EMBL/GenBank/DDBJ whole genome shotgun (WGS) entry which is preliminary data.</text>
</comment>
<dbReference type="AlphaFoldDB" id="A0AAE0TJ30"/>
<proteinExistence type="predicted"/>
<reference evidence="1" key="2">
    <citation type="journal article" date="2021" name="Genome Biol. Evol.">
        <title>Developing a high-quality reference genome for a parasitic bivalve with doubly uniparental inheritance (Bivalvia: Unionida).</title>
        <authorList>
            <person name="Smith C.H."/>
        </authorList>
    </citation>
    <scope>NUCLEOTIDE SEQUENCE</scope>
    <source>
        <strain evidence="1">CHS0354</strain>
        <tissue evidence="1">Mantle</tissue>
    </source>
</reference>
<gene>
    <name evidence="1" type="ORF">CHS0354_029983</name>
</gene>
<evidence type="ECO:0000313" key="2">
    <source>
        <dbReference type="Proteomes" id="UP001195483"/>
    </source>
</evidence>